<dbReference type="Proteomes" id="UP001331761">
    <property type="component" value="Unassembled WGS sequence"/>
</dbReference>
<reference evidence="8 9" key="1">
    <citation type="submission" date="2019-10" db="EMBL/GenBank/DDBJ databases">
        <title>Assembly and Annotation for the nematode Trichostrongylus colubriformis.</title>
        <authorList>
            <person name="Martin J."/>
        </authorList>
    </citation>
    <scope>NUCLEOTIDE SEQUENCE [LARGE SCALE GENOMIC DNA]</scope>
    <source>
        <strain evidence="8">G859</strain>
        <tissue evidence="8">Whole worm</tissue>
    </source>
</reference>
<evidence type="ECO:0000256" key="3">
    <source>
        <dbReference type="ARBA" id="ARBA00022448"/>
    </source>
</evidence>
<keyword evidence="9" id="KW-1185">Reference proteome</keyword>
<organism evidence="8 9">
    <name type="scientific">Trichostrongylus colubriformis</name>
    <name type="common">Black scour worm</name>
    <dbReference type="NCBI Taxonomy" id="6319"/>
    <lineage>
        <taxon>Eukaryota</taxon>
        <taxon>Metazoa</taxon>
        <taxon>Ecdysozoa</taxon>
        <taxon>Nematoda</taxon>
        <taxon>Chromadorea</taxon>
        <taxon>Rhabditida</taxon>
        <taxon>Rhabditina</taxon>
        <taxon>Rhabditomorpha</taxon>
        <taxon>Strongyloidea</taxon>
        <taxon>Trichostrongylidae</taxon>
        <taxon>Trichostrongylus</taxon>
    </lineage>
</organism>
<protein>
    <submittedName>
        <fullName evidence="8">Uncharacterized protein</fullName>
    </submittedName>
</protein>
<keyword evidence="5 7" id="KW-1133">Transmembrane helix</keyword>
<feature type="transmembrane region" description="Helical" evidence="7">
    <location>
        <begin position="36"/>
        <end position="58"/>
    </location>
</feature>
<feature type="transmembrane region" description="Helical" evidence="7">
    <location>
        <begin position="231"/>
        <end position="253"/>
    </location>
</feature>
<evidence type="ECO:0000256" key="2">
    <source>
        <dbReference type="ARBA" id="ARBA00006772"/>
    </source>
</evidence>
<dbReference type="PANTHER" id="PTHR10283">
    <property type="entry name" value="SOLUTE CARRIER FAMILY 13 MEMBER"/>
    <property type="match status" value="1"/>
</dbReference>
<evidence type="ECO:0000256" key="1">
    <source>
        <dbReference type="ARBA" id="ARBA00004141"/>
    </source>
</evidence>
<dbReference type="EMBL" id="WIXE01011595">
    <property type="protein sequence ID" value="KAK5976655.1"/>
    <property type="molecule type" value="Genomic_DNA"/>
</dbReference>
<evidence type="ECO:0000256" key="7">
    <source>
        <dbReference type="SAM" id="Phobius"/>
    </source>
</evidence>
<keyword evidence="3" id="KW-0813">Transport</keyword>
<dbReference type="Pfam" id="PF00939">
    <property type="entry name" value="Na_sulph_symp"/>
    <property type="match status" value="2"/>
</dbReference>
<evidence type="ECO:0000313" key="9">
    <source>
        <dbReference type="Proteomes" id="UP001331761"/>
    </source>
</evidence>
<dbReference type="AlphaFoldDB" id="A0AAN8FGF3"/>
<sequence length="273" mass="30542">MRHVFRVFEPSTKEEAVDERYIHGAVRTAYSKLGPITSLAIACTFAEKSTLVIFILTVTSWITSDPKVINGWATFFKRGYVTDTCAGMLAVFILFVWPREMPDFVFLRPESERSRPSVRREALLTWDAVQRRFPWSVILLLGAGFAISDSVIISLIAVTLTELSTNSATASILVPITFNIAEAVHAHPLYFSIPAAIGPSFSFMLPMATPPNAIVYETGTMRMIDMVSCGIFLNVFCIAITSLNMNTWAYWMFSMGTYPNYVYNHNNTSPCNV</sequence>
<evidence type="ECO:0000256" key="4">
    <source>
        <dbReference type="ARBA" id="ARBA00022692"/>
    </source>
</evidence>
<dbReference type="PANTHER" id="PTHR10283:SF77">
    <property type="entry name" value="PROTEIN CBG18085"/>
    <property type="match status" value="1"/>
</dbReference>
<feature type="transmembrane region" description="Helical" evidence="7">
    <location>
        <begin position="79"/>
        <end position="97"/>
    </location>
</feature>
<evidence type="ECO:0000256" key="6">
    <source>
        <dbReference type="ARBA" id="ARBA00023136"/>
    </source>
</evidence>
<comment type="caution">
    <text evidence="8">The sequence shown here is derived from an EMBL/GenBank/DDBJ whole genome shotgun (WGS) entry which is preliminary data.</text>
</comment>
<accession>A0AAN8FGF3</accession>
<proteinExistence type="inferred from homology"/>
<dbReference type="GO" id="GO:0015141">
    <property type="term" value="F:succinate transmembrane transporter activity"/>
    <property type="evidence" value="ECO:0007669"/>
    <property type="project" value="TreeGrafter"/>
</dbReference>
<evidence type="ECO:0000313" key="8">
    <source>
        <dbReference type="EMBL" id="KAK5976655.1"/>
    </source>
</evidence>
<keyword evidence="4 7" id="KW-0812">Transmembrane</keyword>
<name>A0AAN8FGF3_TRICO</name>
<evidence type="ECO:0000256" key="5">
    <source>
        <dbReference type="ARBA" id="ARBA00022989"/>
    </source>
</evidence>
<dbReference type="InterPro" id="IPR001898">
    <property type="entry name" value="SLC13A/DASS"/>
</dbReference>
<comment type="subcellular location">
    <subcellularLocation>
        <location evidence="1">Membrane</location>
        <topology evidence="1">Multi-pass membrane protein</topology>
    </subcellularLocation>
</comment>
<feature type="transmembrane region" description="Helical" evidence="7">
    <location>
        <begin position="133"/>
        <end position="158"/>
    </location>
</feature>
<gene>
    <name evidence="8" type="ORF">GCK32_015599</name>
</gene>
<dbReference type="PROSITE" id="PS01271">
    <property type="entry name" value="NA_SULFATE"/>
    <property type="match status" value="1"/>
</dbReference>
<keyword evidence="6 7" id="KW-0472">Membrane</keyword>
<comment type="similarity">
    <text evidence="2">Belongs to the SLC13A/DASS transporter (TC 2.A.47) family. NADC subfamily.</text>
</comment>
<dbReference type="GO" id="GO:0015137">
    <property type="term" value="F:citrate transmembrane transporter activity"/>
    <property type="evidence" value="ECO:0007669"/>
    <property type="project" value="TreeGrafter"/>
</dbReference>
<dbReference type="GO" id="GO:0005886">
    <property type="term" value="C:plasma membrane"/>
    <property type="evidence" value="ECO:0007669"/>
    <property type="project" value="TreeGrafter"/>
</dbReference>
<dbReference type="InterPro" id="IPR031312">
    <property type="entry name" value="Na/sul_symport_CS"/>
</dbReference>